<dbReference type="AlphaFoldDB" id="A0A7H0H8E6"/>
<organism evidence="2 3">
    <name type="scientific">Tessaracoccus defluvii</name>
    <dbReference type="NCBI Taxonomy" id="1285901"/>
    <lineage>
        <taxon>Bacteria</taxon>
        <taxon>Bacillati</taxon>
        <taxon>Actinomycetota</taxon>
        <taxon>Actinomycetes</taxon>
        <taxon>Propionibacteriales</taxon>
        <taxon>Propionibacteriaceae</taxon>
        <taxon>Tessaracoccus</taxon>
    </lineage>
</organism>
<dbReference type="EMBL" id="CP060789">
    <property type="protein sequence ID" value="QNP56812.1"/>
    <property type="molecule type" value="Genomic_DNA"/>
</dbReference>
<name>A0A7H0H8E6_9ACTN</name>
<keyword evidence="3" id="KW-1185">Reference proteome</keyword>
<dbReference type="Proteomes" id="UP000516117">
    <property type="component" value="Chromosome"/>
</dbReference>
<evidence type="ECO:0000313" key="2">
    <source>
        <dbReference type="EMBL" id="QNP56812.1"/>
    </source>
</evidence>
<dbReference type="KEGG" id="tdf:H9L22_05500"/>
<sequence length="61" mass="6982">MLDSVHVGLHDGDGDGLRRLCLGHEVQRATEHEHGRDGRDQLEPQGLVEHRQQAQVRDQRH</sequence>
<feature type="region of interest" description="Disordered" evidence="1">
    <location>
        <begin position="28"/>
        <end position="61"/>
    </location>
</feature>
<proteinExistence type="predicted"/>
<gene>
    <name evidence="2" type="ORF">H9L22_05500</name>
</gene>
<dbReference type="RefSeq" id="WP_187721911.1">
    <property type="nucleotide sequence ID" value="NZ_CP060789.1"/>
</dbReference>
<evidence type="ECO:0000256" key="1">
    <source>
        <dbReference type="SAM" id="MobiDB-lite"/>
    </source>
</evidence>
<reference evidence="2 3" key="1">
    <citation type="submission" date="2020-08" db="EMBL/GenBank/DDBJ databases">
        <title>Genome sequence of Tessaracoccus defluvii JCM 17540T.</title>
        <authorList>
            <person name="Hyun D.-W."/>
            <person name="Bae J.-W."/>
        </authorList>
    </citation>
    <scope>NUCLEOTIDE SEQUENCE [LARGE SCALE GENOMIC DNA]</scope>
    <source>
        <strain evidence="2 3">JCM 17540</strain>
    </source>
</reference>
<accession>A0A7H0H8E6</accession>
<evidence type="ECO:0000313" key="3">
    <source>
        <dbReference type="Proteomes" id="UP000516117"/>
    </source>
</evidence>
<protein>
    <submittedName>
        <fullName evidence="2">Uncharacterized protein</fullName>
    </submittedName>
</protein>